<keyword evidence="3" id="KW-1185">Reference proteome</keyword>
<comment type="caution">
    <text evidence="2">The sequence shown here is derived from an EMBL/GenBank/DDBJ whole genome shotgun (WGS) entry which is preliminary data.</text>
</comment>
<evidence type="ECO:0000313" key="3">
    <source>
        <dbReference type="Proteomes" id="UP000807353"/>
    </source>
</evidence>
<evidence type="ECO:0000313" key="2">
    <source>
        <dbReference type="EMBL" id="KAF9456377.1"/>
    </source>
</evidence>
<sequence length="182" mass="20528">MGREILLSHFKDVLHPCLVKHEFRTEAERLRKIALNVEEMLFEGTTFLRGGLDDNGKSKNFSHPVLADFCAQFFYSNKDTSLGLLFPTEFQVLPWSCLAVACACLVNCVHEYKTGMMVPISFKGKVFGPVQVAMLDLMDELDNHVYHGPQLEWLLQDIGWAGRVQSGNNSENVDLGFCNVID</sequence>
<gene>
    <name evidence="2" type="ORF">BDZ94DRAFT_1327032</name>
</gene>
<dbReference type="Proteomes" id="UP000807353">
    <property type="component" value="Unassembled WGS sequence"/>
</dbReference>
<dbReference type="EMBL" id="MU150432">
    <property type="protein sequence ID" value="KAF9456377.1"/>
    <property type="molecule type" value="Genomic_DNA"/>
</dbReference>
<dbReference type="InterPro" id="IPR045341">
    <property type="entry name" value="DUF6532"/>
</dbReference>
<dbReference type="Pfam" id="PF20149">
    <property type="entry name" value="DUF6532"/>
    <property type="match status" value="1"/>
</dbReference>
<evidence type="ECO:0000259" key="1">
    <source>
        <dbReference type="Pfam" id="PF20149"/>
    </source>
</evidence>
<organism evidence="2 3">
    <name type="scientific">Collybia nuda</name>
    <dbReference type="NCBI Taxonomy" id="64659"/>
    <lineage>
        <taxon>Eukaryota</taxon>
        <taxon>Fungi</taxon>
        <taxon>Dikarya</taxon>
        <taxon>Basidiomycota</taxon>
        <taxon>Agaricomycotina</taxon>
        <taxon>Agaricomycetes</taxon>
        <taxon>Agaricomycetidae</taxon>
        <taxon>Agaricales</taxon>
        <taxon>Tricholomatineae</taxon>
        <taxon>Clitocybaceae</taxon>
        <taxon>Collybia</taxon>
    </lineage>
</organism>
<reference evidence="2" key="1">
    <citation type="submission" date="2020-11" db="EMBL/GenBank/DDBJ databases">
        <authorList>
            <consortium name="DOE Joint Genome Institute"/>
            <person name="Ahrendt S."/>
            <person name="Riley R."/>
            <person name="Andreopoulos W."/>
            <person name="Labutti K."/>
            <person name="Pangilinan J."/>
            <person name="Ruiz-Duenas F.J."/>
            <person name="Barrasa J.M."/>
            <person name="Sanchez-Garcia M."/>
            <person name="Camarero S."/>
            <person name="Miyauchi S."/>
            <person name="Serrano A."/>
            <person name="Linde D."/>
            <person name="Babiker R."/>
            <person name="Drula E."/>
            <person name="Ayuso-Fernandez I."/>
            <person name="Pacheco R."/>
            <person name="Padilla G."/>
            <person name="Ferreira P."/>
            <person name="Barriuso J."/>
            <person name="Kellner H."/>
            <person name="Castanera R."/>
            <person name="Alfaro M."/>
            <person name="Ramirez L."/>
            <person name="Pisabarro A.G."/>
            <person name="Kuo A."/>
            <person name="Tritt A."/>
            <person name="Lipzen A."/>
            <person name="He G."/>
            <person name="Yan M."/>
            <person name="Ng V."/>
            <person name="Cullen D."/>
            <person name="Martin F."/>
            <person name="Rosso M.-N."/>
            <person name="Henrissat B."/>
            <person name="Hibbett D."/>
            <person name="Martinez A.T."/>
            <person name="Grigoriev I.V."/>
        </authorList>
    </citation>
    <scope>NUCLEOTIDE SEQUENCE</scope>
    <source>
        <strain evidence="2">CBS 247.69</strain>
    </source>
</reference>
<protein>
    <recommendedName>
        <fullName evidence="1">DUF6532 domain-containing protein</fullName>
    </recommendedName>
</protein>
<name>A0A9P5XRK3_9AGAR</name>
<accession>A0A9P5XRK3</accession>
<dbReference type="OrthoDB" id="3055188at2759"/>
<dbReference type="AlphaFoldDB" id="A0A9P5XRK3"/>
<proteinExistence type="predicted"/>
<feature type="domain" description="DUF6532" evidence="1">
    <location>
        <begin position="9"/>
        <end position="140"/>
    </location>
</feature>